<organism evidence="2 3">
    <name type="scientific">Pseudomonas parafulva</name>
    <dbReference type="NCBI Taxonomy" id="157782"/>
    <lineage>
        <taxon>Bacteria</taxon>
        <taxon>Pseudomonadati</taxon>
        <taxon>Pseudomonadota</taxon>
        <taxon>Gammaproteobacteria</taxon>
        <taxon>Pseudomonadales</taxon>
        <taxon>Pseudomonadaceae</taxon>
        <taxon>Pseudomonas</taxon>
    </lineage>
</organism>
<proteinExistence type="predicted"/>
<dbReference type="Proteomes" id="UP000258127">
    <property type="component" value="Chromosome"/>
</dbReference>
<accession>A0AAI8PBS9</accession>
<keyword evidence="1" id="KW-0472">Membrane</keyword>
<sequence>MSDLAHLILALALGLLLDRLLRPGALRTALAAALIGVGGLGAVLAGQTHWLGLDLGLLSVMAVGIGGALMARRRRFAKQG</sequence>
<dbReference type="AlphaFoldDB" id="A0AAI8PBS9"/>
<keyword evidence="1" id="KW-0812">Transmembrane</keyword>
<evidence type="ECO:0000313" key="2">
    <source>
        <dbReference type="EMBL" id="AXO88727.1"/>
    </source>
</evidence>
<evidence type="ECO:0000313" key="3">
    <source>
        <dbReference type="Proteomes" id="UP000258127"/>
    </source>
</evidence>
<dbReference type="EMBL" id="CP031641">
    <property type="protein sequence ID" value="AXO88727.1"/>
    <property type="molecule type" value="Genomic_DNA"/>
</dbReference>
<reference evidence="2 3" key="1">
    <citation type="submission" date="2018-08" db="EMBL/GenBank/DDBJ databases">
        <authorList>
            <person name="Lee Y."/>
            <person name="Kakembo D."/>
        </authorList>
    </citation>
    <scope>NUCLEOTIDE SEQUENCE [LARGE SCALE GENOMIC DNA]</scope>
    <source>
        <strain evidence="2 3">JBCS1880</strain>
    </source>
</reference>
<keyword evidence="3" id="KW-1185">Reference proteome</keyword>
<evidence type="ECO:0000256" key="1">
    <source>
        <dbReference type="SAM" id="Phobius"/>
    </source>
</evidence>
<gene>
    <name evidence="2" type="ORF">DZC75_12250</name>
</gene>
<feature type="transmembrane region" description="Helical" evidence="1">
    <location>
        <begin position="49"/>
        <end position="71"/>
    </location>
</feature>
<keyword evidence="1" id="KW-1133">Transmembrane helix</keyword>
<name>A0AAI8PBS9_9PSED</name>
<protein>
    <submittedName>
        <fullName evidence="2">Uncharacterized protein</fullName>
    </submittedName>
</protein>